<sequence length="337" mass="36624">MKKILLLTAVLLAAGTLTLQAQDQDYPHGFYLKPTGSYFIKVTPVEFPAIGGMPARDRSFTINPQTGETTTISEKALTGSFGEGWRAGLTLGYRFNRILGVELGLNMYQSTEQDMMRQNGTVGGNTVLNLNTVGKIRAYDVAPALVAHFPSEGMIRPYAKVGVIVPVGGYLQINTSLDDKTGQFAEEAGFTSPVPDTHIALQLEREERINPRPTVGFQSAVGVDFMLSDHCSVFAEVEYRNISVGGKDKELKKYSGTATVVSDATLQPVPGVPQTPITMENATPATKDVTYHETLTSGMNVEGWEDFDRSRPADDLRSYVNIGGLGLNAGLKFYLSR</sequence>
<dbReference type="AlphaFoldDB" id="A0AAP2DAV8"/>
<gene>
    <name evidence="4" type="ORF">KK078_18770</name>
</gene>
<evidence type="ECO:0000256" key="1">
    <source>
        <dbReference type="ARBA" id="ARBA00022729"/>
    </source>
</evidence>
<dbReference type="Proteomes" id="UP001319180">
    <property type="component" value="Unassembled WGS sequence"/>
</dbReference>
<evidence type="ECO:0000259" key="3">
    <source>
        <dbReference type="Pfam" id="PF13505"/>
    </source>
</evidence>
<name>A0AAP2DAV8_9BACT</name>
<protein>
    <submittedName>
        <fullName evidence="4">Outer membrane beta-barrel protein</fullName>
    </submittedName>
</protein>
<keyword evidence="5" id="KW-1185">Reference proteome</keyword>
<reference evidence="4 5" key="1">
    <citation type="submission" date="2021-05" db="EMBL/GenBank/DDBJ databases">
        <title>A Polyphasic approach of four new species of the genus Ohtaekwangia: Ohtaekwangia histidinii sp. nov., Ohtaekwangia cretensis sp. nov., Ohtaekwangia indiensis sp. nov., Ohtaekwangia reichenbachii sp. nov. from diverse environment.</title>
        <authorList>
            <person name="Octaviana S."/>
        </authorList>
    </citation>
    <scope>NUCLEOTIDE SEQUENCE [LARGE SCALE GENOMIC DNA]</scope>
    <source>
        <strain evidence="4 5">PWU37</strain>
    </source>
</reference>
<feature type="chain" id="PRO_5042958002" evidence="2">
    <location>
        <begin position="22"/>
        <end position="337"/>
    </location>
</feature>
<dbReference type="SUPFAM" id="SSF56925">
    <property type="entry name" value="OMPA-like"/>
    <property type="match status" value="1"/>
</dbReference>
<organism evidence="4 5">
    <name type="scientific">Dawidia soli</name>
    <dbReference type="NCBI Taxonomy" id="2782352"/>
    <lineage>
        <taxon>Bacteria</taxon>
        <taxon>Pseudomonadati</taxon>
        <taxon>Bacteroidota</taxon>
        <taxon>Cytophagia</taxon>
        <taxon>Cytophagales</taxon>
        <taxon>Chryseotaleaceae</taxon>
        <taxon>Dawidia</taxon>
    </lineage>
</organism>
<dbReference type="Gene3D" id="2.40.160.20">
    <property type="match status" value="1"/>
</dbReference>
<evidence type="ECO:0000256" key="2">
    <source>
        <dbReference type="SAM" id="SignalP"/>
    </source>
</evidence>
<evidence type="ECO:0000313" key="4">
    <source>
        <dbReference type="EMBL" id="MBT1688621.1"/>
    </source>
</evidence>
<feature type="signal peptide" evidence="2">
    <location>
        <begin position="1"/>
        <end position="21"/>
    </location>
</feature>
<dbReference type="InterPro" id="IPR027385">
    <property type="entry name" value="Beta-barrel_OMP"/>
</dbReference>
<proteinExistence type="predicted"/>
<feature type="domain" description="Outer membrane protein beta-barrel" evidence="3">
    <location>
        <begin position="9"/>
        <end position="253"/>
    </location>
</feature>
<dbReference type="EMBL" id="JAHESC010000028">
    <property type="protein sequence ID" value="MBT1688621.1"/>
    <property type="molecule type" value="Genomic_DNA"/>
</dbReference>
<dbReference type="RefSeq" id="WP_254091845.1">
    <property type="nucleotide sequence ID" value="NZ_JAHESC010000028.1"/>
</dbReference>
<keyword evidence="1 2" id="KW-0732">Signal</keyword>
<comment type="caution">
    <text evidence="4">The sequence shown here is derived from an EMBL/GenBank/DDBJ whole genome shotgun (WGS) entry which is preliminary data.</text>
</comment>
<evidence type="ECO:0000313" key="5">
    <source>
        <dbReference type="Proteomes" id="UP001319180"/>
    </source>
</evidence>
<dbReference type="InterPro" id="IPR011250">
    <property type="entry name" value="OMP/PagP_B-barrel"/>
</dbReference>
<accession>A0AAP2DAV8</accession>
<dbReference type="Pfam" id="PF13505">
    <property type="entry name" value="OMP_b-brl"/>
    <property type="match status" value="1"/>
</dbReference>